<reference evidence="2 3" key="1">
    <citation type="journal article" date="2018" name="PLoS Genet.">
        <title>Population sequencing reveals clonal diversity and ancestral inbreeding in the grapevine cultivar Chardonnay.</title>
        <authorList>
            <person name="Roach M.J."/>
            <person name="Johnson D.L."/>
            <person name="Bohlmann J."/>
            <person name="van Vuuren H.J."/>
            <person name="Jones S.J."/>
            <person name="Pretorius I.S."/>
            <person name="Schmidt S.A."/>
            <person name="Borneman A.R."/>
        </authorList>
    </citation>
    <scope>NUCLEOTIDE SEQUENCE [LARGE SCALE GENOMIC DNA]</scope>
    <source>
        <strain evidence="3">cv. Chardonnay</strain>
        <tissue evidence="2">Leaf</tissue>
    </source>
</reference>
<protein>
    <submittedName>
        <fullName evidence="2">Uncharacterized protein</fullName>
    </submittedName>
</protein>
<evidence type="ECO:0000313" key="3">
    <source>
        <dbReference type="Proteomes" id="UP000288805"/>
    </source>
</evidence>
<name>A0A438ID43_VITVI</name>
<accession>A0A438ID43</accession>
<evidence type="ECO:0000256" key="1">
    <source>
        <dbReference type="SAM" id="MobiDB-lite"/>
    </source>
</evidence>
<evidence type="ECO:0000313" key="2">
    <source>
        <dbReference type="EMBL" id="RVW94645.1"/>
    </source>
</evidence>
<feature type="region of interest" description="Disordered" evidence="1">
    <location>
        <begin position="1"/>
        <end position="36"/>
    </location>
</feature>
<dbReference type="EMBL" id="QGNW01000120">
    <property type="protein sequence ID" value="RVW94645.1"/>
    <property type="molecule type" value="Genomic_DNA"/>
</dbReference>
<comment type="caution">
    <text evidence="2">The sequence shown here is derived from an EMBL/GenBank/DDBJ whole genome shotgun (WGS) entry which is preliminary data.</text>
</comment>
<proteinExistence type="predicted"/>
<sequence length="87" mass="10220">MGDEGYFDWRESLPRDRQSRSQRQTPDGTKMQHNLETQSPSLMCTMYGLMKDPCQPITHHRMKAQTLLMSRQNGDVRGRPSYRMRCA</sequence>
<dbReference type="Proteomes" id="UP000288805">
    <property type="component" value="Unassembled WGS sequence"/>
</dbReference>
<dbReference type="AlphaFoldDB" id="A0A438ID43"/>
<gene>
    <name evidence="2" type="ORF">CK203_030863</name>
</gene>
<feature type="compositionally biased region" description="Polar residues" evidence="1">
    <location>
        <begin position="21"/>
        <end position="36"/>
    </location>
</feature>
<feature type="compositionally biased region" description="Basic and acidic residues" evidence="1">
    <location>
        <begin position="7"/>
        <end position="19"/>
    </location>
</feature>
<organism evidence="2 3">
    <name type="scientific">Vitis vinifera</name>
    <name type="common">Grape</name>
    <dbReference type="NCBI Taxonomy" id="29760"/>
    <lineage>
        <taxon>Eukaryota</taxon>
        <taxon>Viridiplantae</taxon>
        <taxon>Streptophyta</taxon>
        <taxon>Embryophyta</taxon>
        <taxon>Tracheophyta</taxon>
        <taxon>Spermatophyta</taxon>
        <taxon>Magnoliopsida</taxon>
        <taxon>eudicotyledons</taxon>
        <taxon>Gunneridae</taxon>
        <taxon>Pentapetalae</taxon>
        <taxon>rosids</taxon>
        <taxon>Vitales</taxon>
        <taxon>Vitaceae</taxon>
        <taxon>Viteae</taxon>
        <taxon>Vitis</taxon>
    </lineage>
</organism>